<dbReference type="InterPro" id="IPR020904">
    <property type="entry name" value="Sc_DH/Rdtase_CS"/>
</dbReference>
<name>A0A6J6I943_9ZZZZ</name>
<dbReference type="NCBIfam" id="TIGR04504">
    <property type="entry name" value="SDR_subfam_2"/>
    <property type="match status" value="1"/>
</dbReference>
<evidence type="ECO:0000256" key="2">
    <source>
        <dbReference type="ARBA" id="ARBA00023002"/>
    </source>
</evidence>
<gene>
    <name evidence="3" type="ORF">UFOPK1908_00476</name>
</gene>
<dbReference type="Gene3D" id="3.40.50.720">
    <property type="entry name" value="NAD(P)-binding Rossmann-like Domain"/>
    <property type="match status" value="1"/>
</dbReference>
<organism evidence="3">
    <name type="scientific">freshwater metagenome</name>
    <dbReference type="NCBI Taxonomy" id="449393"/>
    <lineage>
        <taxon>unclassified sequences</taxon>
        <taxon>metagenomes</taxon>
        <taxon>ecological metagenomes</taxon>
    </lineage>
</organism>
<keyword evidence="2" id="KW-0560">Oxidoreductase</keyword>
<proteinExistence type="inferred from homology"/>
<dbReference type="EMBL" id="CAEZVB010000013">
    <property type="protein sequence ID" value="CAB4617288.1"/>
    <property type="molecule type" value="Genomic_DNA"/>
</dbReference>
<dbReference type="SUPFAM" id="SSF51735">
    <property type="entry name" value="NAD(P)-binding Rossmann-fold domains"/>
    <property type="match status" value="1"/>
</dbReference>
<dbReference type="CDD" id="cd05233">
    <property type="entry name" value="SDR_c"/>
    <property type="match status" value="1"/>
</dbReference>
<protein>
    <submittedName>
        <fullName evidence="3">Unannotated protein</fullName>
    </submittedName>
</protein>
<dbReference type="PANTHER" id="PTHR24321">
    <property type="entry name" value="DEHYDROGENASES, SHORT CHAIN"/>
    <property type="match status" value="1"/>
</dbReference>
<dbReference type="PANTHER" id="PTHR24321:SF8">
    <property type="entry name" value="ESTRADIOL 17-BETA-DEHYDROGENASE 8-RELATED"/>
    <property type="match status" value="1"/>
</dbReference>
<dbReference type="InterPro" id="IPR030981">
    <property type="entry name" value="SDR_subfam_2"/>
</dbReference>
<dbReference type="InterPro" id="IPR036291">
    <property type="entry name" value="NAD(P)-bd_dom_sf"/>
</dbReference>
<dbReference type="AlphaFoldDB" id="A0A6J6I943"/>
<dbReference type="Pfam" id="PF13561">
    <property type="entry name" value="adh_short_C2"/>
    <property type="match status" value="1"/>
</dbReference>
<accession>A0A6J6I943</accession>
<reference evidence="3" key="1">
    <citation type="submission" date="2020-05" db="EMBL/GenBank/DDBJ databases">
        <authorList>
            <person name="Chiriac C."/>
            <person name="Salcher M."/>
            <person name="Ghai R."/>
            <person name="Kavagutti S V."/>
        </authorList>
    </citation>
    <scope>NUCLEOTIDE SEQUENCE</scope>
</reference>
<sequence length="265" mass="27138">MTTPRPVAVVTGAARGIGAAVALVLAKNGWDLVLGDVSDPKSVAGLSYPLASQEDLLDSADLCRDEGAEVVTAICDVRSAKDVNALVALAGDRLQVAVAVAGIIATDGWAWEQSRESFDLDLAVNLYGVVNLAQAAIPVLLQSPTPQLCRFVAVTSSAGERGLPQLASYVAAKHAAEGFVKSLAADLGSTGITANTVLPGSTKTQLLNRTAAAYDLKSADGFIQNQRLGRLLEPSEIASAVAWLCSPAASGTTGLSLKVDGGFHG</sequence>
<dbReference type="PRINTS" id="PR00081">
    <property type="entry name" value="GDHRDH"/>
</dbReference>
<dbReference type="InterPro" id="IPR002347">
    <property type="entry name" value="SDR_fam"/>
</dbReference>
<evidence type="ECO:0000256" key="1">
    <source>
        <dbReference type="ARBA" id="ARBA00006484"/>
    </source>
</evidence>
<dbReference type="GO" id="GO:0016491">
    <property type="term" value="F:oxidoreductase activity"/>
    <property type="evidence" value="ECO:0007669"/>
    <property type="project" value="UniProtKB-KW"/>
</dbReference>
<dbReference type="PROSITE" id="PS00061">
    <property type="entry name" value="ADH_SHORT"/>
    <property type="match status" value="1"/>
</dbReference>
<comment type="similarity">
    <text evidence="1">Belongs to the short-chain dehydrogenases/reductases (SDR) family.</text>
</comment>
<evidence type="ECO:0000313" key="3">
    <source>
        <dbReference type="EMBL" id="CAB4617288.1"/>
    </source>
</evidence>